<dbReference type="EMBL" id="JAAAHW010002113">
    <property type="protein sequence ID" value="KAF9992658.1"/>
    <property type="molecule type" value="Genomic_DNA"/>
</dbReference>
<dbReference type="AlphaFoldDB" id="A0A9P6MDA4"/>
<evidence type="ECO:0000313" key="2">
    <source>
        <dbReference type="Proteomes" id="UP000749646"/>
    </source>
</evidence>
<feature type="non-terminal residue" evidence="1">
    <location>
        <position position="94"/>
    </location>
</feature>
<keyword evidence="2" id="KW-1185">Reference proteome</keyword>
<comment type="caution">
    <text evidence="1">The sequence shown here is derived from an EMBL/GenBank/DDBJ whole genome shotgun (WGS) entry which is preliminary data.</text>
</comment>
<organism evidence="1 2">
    <name type="scientific">Modicella reniformis</name>
    <dbReference type="NCBI Taxonomy" id="1440133"/>
    <lineage>
        <taxon>Eukaryota</taxon>
        <taxon>Fungi</taxon>
        <taxon>Fungi incertae sedis</taxon>
        <taxon>Mucoromycota</taxon>
        <taxon>Mortierellomycotina</taxon>
        <taxon>Mortierellomycetes</taxon>
        <taxon>Mortierellales</taxon>
        <taxon>Mortierellaceae</taxon>
        <taxon>Modicella</taxon>
    </lineage>
</organism>
<protein>
    <submittedName>
        <fullName evidence="1">Uncharacterized protein</fullName>
    </submittedName>
</protein>
<sequence length="94" mass="10608">MQQQIHLTGLGNYAFYPQMVGRMNSTIAMYRVSIQLGEFDLDTRLQIVKLASDMTKAFSLTGQDGNCQAWLQRLLQLMSQNGMIASDIPEDVYS</sequence>
<reference evidence="1" key="1">
    <citation type="journal article" date="2020" name="Fungal Divers.">
        <title>Resolving the Mortierellaceae phylogeny through synthesis of multi-gene phylogenetics and phylogenomics.</title>
        <authorList>
            <person name="Vandepol N."/>
            <person name="Liber J."/>
            <person name="Desiro A."/>
            <person name="Na H."/>
            <person name="Kennedy M."/>
            <person name="Barry K."/>
            <person name="Grigoriev I.V."/>
            <person name="Miller A.N."/>
            <person name="O'Donnell K."/>
            <person name="Stajich J.E."/>
            <person name="Bonito G."/>
        </authorList>
    </citation>
    <scope>NUCLEOTIDE SEQUENCE</scope>
    <source>
        <strain evidence="1">MES-2147</strain>
    </source>
</reference>
<gene>
    <name evidence="1" type="ORF">BGZ65_011979</name>
</gene>
<accession>A0A9P6MDA4</accession>
<dbReference type="Proteomes" id="UP000749646">
    <property type="component" value="Unassembled WGS sequence"/>
</dbReference>
<dbReference type="OrthoDB" id="2313011at2759"/>
<name>A0A9P6MDA4_9FUNG</name>
<evidence type="ECO:0000313" key="1">
    <source>
        <dbReference type="EMBL" id="KAF9992658.1"/>
    </source>
</evidence>
<proteinExistence type="predicted"/>